<dbReference type="Pfam" id="PF11250">
    <property type="entry name" value="FAF"/>
    <property type="match status" value="1"/>
</dbReference>
<dbReference type="PANTHER" id="PTHR33155">
    <property type="entry name" value="FANTASTIC FOUR-LIKE PROTEIN (DUF3049)"/>
    <property type="match status" value="1"/>
</dbReference>
<sequence length="370" mass="41791">MSTTLCQELQLSLDPRQSMPMTLTCDSKYIFGENDQNRTSWEAKDGKESSYIHPVVKRSLATLSEKSLEMCTETLGCETGTNIISGYSSSSDGYSMSDSETMSPTRERPNFGQISKGKKLNIHSFPPPLPSASRTNGVQIRPHREGGRLVIKAVKVAVPPSQSYLEAERSDGRLKLRFVEDYESLDFKFEEENTTIRQQEAEVSHGKVNEKEDGKLSNYEGEMEIREIQRFGGCKEGRPRADEMLNWGSFWTYIVVPEKTPYCFHGNGWMILRFAPLWLLPFSMVTVILGDSSITSIPETGVSRSLCTTFRLGDPWWFMLSRDVFCHYDGLPELPPWMRLNMGNFGAGTTAVSLFVVDKTSYINFQVNPS</sequence>
<accession>A0A7J7N6E6</accession>
<keyword evidence="5" id="KW-1185">Reference proteome</keyword>
<dbReference type="EMBL" id="JACGCM010001011">
    <property type="protein sequence ID" value="KAF6162799.1"/>
    <property type="molecule type" value="Genomic_DNA"/>
</dbReference>
<dbReference type="Proteomes" id="UP000541444">
    <property type="component" value="Unassembled WGS sequence"/>
</dbReference>
<evidence type="ECO:0000313" key="4">
    <source>
        <dbReference type="EMBL" id="KAF6162799.1"/>
    </source>
</evidence>
<comment type="similarity">
    <text evidence="1">Belongs to the fantastic four family.</text>
</comment>
<dbReference type="InterPro" id="IPR046431">
    <property type="entry name" value="FAF_dom"/>
</dbReference>
<comment type="caution">
    <text evidence="4">The sequence shown here is derived from an EMBL/GenBank/DDBJ whole genome shotgun (WGS) entry which is preliminary data.</text>
</comment>
<proteinExistence type="inferred from homology"/>
<dbReference type="OrthoDB" id="1916983at2759"/>
<feature type="compositionally biased region" description="Low complexity" evidence="2">
    <location>
        <begin position="90"/>
        <end position="99"/>
    </location>
</feature>
<organism evidence="4 5">
    <name type="scientific">Kingdonia uniflora</name>
    <dbReference type="NCBI Taxonomy" id="39325"/>
    <lineage>
        <taxon>Eukaryota</taxon>
        <taxon>Viridiplantae</taxon>
        <taxon>Streptophyta</taxon>
        <taxon>Embryophyta</taxon>
        <taxon>Tracheophyta</taxon>
        <taxon>Spermatophyta</taxon>
        <taxon>Magnoliopsida</taxon>
        <taxon>Ranunculales</taxon>
        <taxon>Circaeasteraceae</taxon>
        <taxon>Kingdonia</taxon>
    </lineage>
</organism>
<evidence type="ECO:0000256" key="2">
    <source>
        <dbReference type="SAM" id="MobiDB-lite"/>
    </source>
</evidence>
<dbReference type="InterPro" id="IPR021410">
    <property type="entry name" value="FAF"/>
</dbReference>
<dbReference type="AlphaFoldDB" id="A0A7J7N6E6"/>
<evidence type="ECO:0000259" key="3">
    <source>
        <dbReference type="Pfam" id="PF11250"/>
    </source>
</evidence>
<protein>
    <recommendedName>
        <fullName evidence="3">FAF domain-containing protein</fullName>
    </recommendedName>
</protein>
<reference evidence="4 5" key="1">
    <citation type="journal article" date="2020" name="IScience">
        <title>Genome Sequencing of the Endangered Kingdonia uniflora (Circaeasteraceae, Ranunculales) Reveals Potential Mechanisms of Evolutionary Specialization.</title>
        <authorList>
            <person name="Sun Y."/>
            <person name="Deng T."/>
            <person name="Zhang A."/>
            <person name="Moore M.J."/>
            <person name="Landis J.B."/>
            <person name="Lin N."/>
            <person name="Zhang H."/>
            <person name="Zhang X."/>
            <person name="Huang J."/>
            <person name="Zhang X."/>
            <person name="Sun H."/>
            <person name="Wang H."/>
        </authorList>
    </citation>
    <scope>NUCLEOTIDE SEQUENCE [LARGE SCALE GENOMIC DNA]</scope>
    <source>
        <strain evidence="4">TB1705</strain>
        <tissue evidence="4">Leaf</tissue>
    </source>
</reference>
<gene>
    <name evidence="4" type="ORF">GIB67_029068</name>
</gene>
<feature type="region of interest" description="Disordered" evidence="2">
    <location>
        <begin position="90"/>
        <end position="137"/>
    </location>
</feature>
<evidence type="ECO:0000313" key="5">
    <source>
        <dbReference type="Proteomes" id="UP000541444"/>
    </source>
</evidence>
<evidence type="ECO:0000256" key="1">
    <source>
        <dbReference type="ARBA" id="ARBA00008690"/>
    </source>
</evidence>
<dbReference type="PANTHER" id="PTHR33155:SF8">
    <property type="entry name" value="PROTEIN FANTASTIC FOUR 1"/>
    <property type="match status" value="1"/>
</dbReference>
<feature type="domain" description="FAF" evidence="3">
    <location>
        <begin position="124"/>
        <end position="178"/>
    </location>
</feature>
<name>A0A7J7N6E6_9MAGN</name>